<dbReference type="InterPro" id="IPR031107">
    <property type="entry name" value="Small_HSP"/>
</dbReference>
<reference evidence="4" key="1">
    <citation type="journal article" date="2020" name="mSystems">
        <title>Genome- and Community-Level Interaction Insights into Carbon Utilization and Element Cycling Functions of Hydrothermarchaeota in Hydrothermal Sediment.</title>
        <authorList>
            <person name="Zhou Z."/>
            <person name="Liu Y."/>
            <person name="Xu W."/>
            <person name="Pan J."/>
            <person name="Luo Z.H."/>
            <person name="Li M."/>
        </authorList>
    </citation>
    <scope>NUCLEOTIDE SEQUENCE [LARGE SCALE GENOMIC DNA]</scope>
    <source>
        <strain evidence="4">HyVt-456</strain>
    </source>
</reference>
<dbReference type="AlphaFoldDB" id="A0A7V1LPV6"/>
<evidence type="ECO:0000313" key="4">
    <source>
        <dbReference type="EMBL" id="HED11961.1"/>
    </source>
</evidence>
<sequence>MPFVNFGPRRFGPHRHIINFKGDIDRLFDEFFGQGAEDDLGDFSPRTSIEDRPGAFVVNMELAGVPKENVKISFQKGRLYVAGEKLPEEDEASYLRNERLFGKFARSFQFPADVDAQKIEASFENGLLTIKIAKAADVKEPHVEINIK</sequence>
<dbReference type="Proteomes" id="UP000886005">
    <property type="component" value="Unassembled WGS sequence"/>
</dbReference>
<evidence type="ECO:0000256" key="2">
    <source>
        <dbReference type="RuleBase" id="RU003616"/>
    </source>
</evidence>
<comment type="similarity">
    <text evidence="1 2">Belongs to the small heat shock protein (HSP20) family.</text>
</comment>
<organism evidence="4">
    <name type="scientific">Caldithrix abyssi</name>
    <dbReference type="NCBI Taxonomy" id="187145"/>
    <lineage>
        <taxon>Bacteria</taxon>
        <taxon>Pseudomonadati</taxon>
        <taxon>Calditrichota</taxon>
        <taxon>Calditrichia</taxon>
        <taxon>Calditrichales</taxon>
        <taxon>Calditrichaceae</taxon>
        <taxon>Caldithrix</taxon>
    </lineage>
</organism>
<gene>
    <name evidence="4" type="ORF">ENJ10_14820</name>
</gene>
<dbReference type="PROSITE" id="PS01031">
    <property type="entry name" value="SHSP"/>
    <property type="match status" value="1"/>
</dbReference>
<dbReference type="CDD" id="cd06464">
    <property type="entry name" value="ACD_sHsps-like"/>
    <property type="match status" value="1"/>
</dbReference>
<dbReference type="PANTHER" id="PTHR11527">
    <property type="entry name" value="HEAT-SHOCK PROTEIN 20 FAMILY MEMBER"/>
    <property type="match status" value="1"/>
</dbReference>
<name>A0A7V1LPV6_CALAY</name>
<accession>A0A7V1LPV6</accession>
<feature type="domain" description="SHSP" evidence="3">
    <location>
        <begin position="38"/>
        <end position="148"/>
    </location>
</feature>
<evidence type="ECO:0000256" key="1">
    <source>
        <dbReference type="PROSITE-ProRule" id="PRU00285"/>
    </source>
</evidence>
<dbReference type="InterPro" id="IPR008978">
    <property type="entry name" value="HSP20-like_chaperone"/>
</dbReference>
<dbReference type="Pfam" id="PF00011">
    <property type="entry name" value="HSP20"/>
    <property type="match status" value="1"/>
</dbReference>
<comment type="caution">
    <text evidence="4">The sequence shown here is derived from an EMBL/GenBank/DDBJ whole genome shotgun (WGS) entry which is preliminary data.</text>
</comment>
<dbReference type="SUPFAM" id="SSF49764">
    <property type="entry name" value="HSP20-like chaperones"/>
    <property type="match status" value="1"/>
</dbReference>
<evidence type="ECO:0000259" key="3">
    <source>
        <dbReference type="PROSITE" id="PS01031"/>
    </source>
</evidence>
<dbReference type="InterPro" id="IPR002068">
    <property type="entry name" value="A-crystallin/Hsp20_dom"/>
</dbReference>
<dbReference type="EMBL" id="DRLD01000422">
    <property type="protein sequence ID" value="HED11961.1"/>
    <property type="molecule type" value="Genomic_DNA"/>
</dbReference>
<dbReference type="Gene3D" id="2.60.40.790">
    <property type="match status" value="1"/>
</dbReference>
<proteinExistence type="inferred from homology"/>
<protein>
    <submittedName>
        <fullName evidence="4">Hsp20/alpha crystallin family protein</fullName>
    </submittedName>
</protein>